<dbReference type="InterPro" id="IPR014030">
    <property type="entry name" value="Ketoacyl_synth_N"/>
</dbReference>
<dbReference type="SUPFAM" id="SSF55048">
    <property type="entry name" value="Probable ACP-binding domain of malonyl-CoA ACP transacylase"/>
    <property type="match status" value="1"/>
</dbReference>
<dbReference type="PROSITE" id="PS50075">
    <property type="entry name" value="CARRIER"/>
    <property type="match status" value="1"/>
</dbReference>
<dbReference type="Gene3D" id="3.40.366.10">
    <property type="entry name" value="Malonyl-Coenzyme A Acyl Carrier Protein, domain 2"/>
    <property type="match status" value="1"/>
</dbReference>
<keyword evidence="2" id="KW-0597">Phosphoprotein</keyword>
<dbReference type="Pfam" id="PF00550">
    <property type="entry name" value="PP-binding"/>
    <property type="match status" value="1"/>
</dbReference>
<evidence type="ECO:0000259" key="6">
    <source>
        <dbReference type="PROSITE" id="PS50075"/>
    </source>
</evidence>
<feature type="compositionally biased region" description="Low complexity" evidence="5">
    <location>
        <begin position="978"/>
        <end position="993"/>
    </location>
</feature>
<keyword evidence="4" id="KW-0012">Acyltransferase</keyword>
<dbReference type="OrthoDB" id="9778690at2"/>
<dbReference type="SMART" id="SM00822">
    <property type="entry name" value="PKS_KR"/>
    <property type="match status" value="1"/>
</dbReference>
<dbReference type="PANTHER" id="PTHR43775:SF51">
    <property type="entry name" value="INACTIVE PHENOLPHTHIOCEROL SYNTHESIS POLYKETIDE SYNTHASE TYPE I PKS1-RELATED"/>
    <property type="match status" value="1"/>
</dbReference>
<dbReference type="Gene3D" id="3.40.50.720">
    <property type="entry name" value="NAD(P)-binding Rossmann-like Domain"/>
    <property type="match status" value="1"/>
</dbReference>
<dbReference type="InterPro" id="IPR014031">
    <property type="entry name" value="Ketoacyl_synth_C"/>
</dbReference>
<dbReference type="InterPro" id="IPR036291">
    <property type="entry name" value="NAD(P)-bd_dom_sf"/>
</dbReference>
<dbReference type="GO" id="GO:0004312">
    <property type="term" value="F:fatty acid synthase activity"/>
    <property type="evidence" value="ECO:0007669"/>
    <property type="project" value="TreeGrafter"/>
</dbReference>
<dbReference type="PROSITE" id="PS52004">
    <property type="entry name" value="KS3_2"/>
    <property type="match status" value="1"/>
</dbReference>
<dbReference type="InterPro" id="IPR050091">
    <property type="entry name" value="PKS_NRPS_Biosynth_Enz"/>
</dbReference>
<dbReference type="CDD" id="cd00833">
    <property type="entry name" value="PKS"/>
    <property type="match status" value="1"/>
</dbReference>
<dbReference type="InterPro" id="IPR009081">
    <property type="entry name" value="PP-bd_ACP"/>
</dbReference>
<dbReference type="SUPFAM" id="SSF53901">
    <property type="entry name" value="Thiolase-like"/>
    <property type="match status" value="1"/>
</dbReference>
<reference evidence="9" key="1">
    <citation type="submission" date="2016-10" db="EMBL/GenBank/DDBJ databases">
        <authorList>
            <person name="Varghese N."/>
            <person name="Submissions S."/>
        </authorList>
    </citation>
    <scope>NUCLEOTIDE SEQUENCE [LARGE SCALE GENOMIC DNA]</scope>
    <source>
        <strain evidence="9">DSM 46732</strain>
    </source>
</reference>
<feature type="region of interest" description="Disordered" evidence="5">
    <location>
        <begin position="965"/>
        <end position="1009"/>
    </location>
</feature>
<evidence type="ECO:0000256" key="4">
    <source>
        <dbReference type="ARBA" id="ARBA00023315"/>
    </source>
</evidence>
<sequence>MDHRIAIVGVSAIMPGAPDVDSFWRNVVEGRDLMTDVPADRWLIEDFYDPDPDAQDKTYARRGAFLPEVEFDPMALGVPPRNLPATDTAQLLALVAAERLLAGLSDAGLGQIDGERVSVFLGCASLQLLGEMAIRSGRPQWHRTLLDSGLSEADADAVCDRILEYSSPWQEATFPGMLSNVVAGRIANRFDLHGTNFTVDSACASSLAALSVSVDDLLLGRSDMVITGGVDTLNDAMTFQCFSKTPALSPTGDCRPFDEHADGTMLGEGLGLFALKRLADAERDGDRVHAVIRGIGSSSDGSGTSVYAPRDTGQARALRRAYETAGYGPDTVGLVEAHGTGTAVGDATETAALHSVFEASGRTDRQWCALGSVKSQIGHTKAAAGAASLLKAALALRHKVLPPTIKIGRPNPALNLENSPFYLNTRARPWINTTEHPRRASVSSFGFGGSNFHVTLEEYTDETVGARPAVRCEARPGELVVLSAATPRELFSLDLSGSLTAVARRSQNAFQHTREHRLAVVASSTEDLERKLEQARELVGTKPFSTPSGLHYGVGRAPGRTAFLFPGQGAQYVGMGADLATHFPQAHAVWDRHGVSPLVFPPPVFTDAERQAQQHALTDTGVAQPAIAAHSLALLNVLETVGVRPDCVAGHSFGELVGLHAARAFDEDTLMRLAARRGELMREGSGVMIALDAGVDEVTDLLERQNLGQAWIANHNGPRQVVVAATAEAGALVSKHASGAGMTARTLDTSAAFHSPLVAPASEPLRDFLSTETVRAPLLNVYGNATAAVHPLRPAEIRQAIADHVASPVRFVDMVHAMHADGVRIFLEVGPGGALTSLVKENLSDGHAIALDRASSNGVTGLLDALGQLTTLGVPLDFAGLWHGPEEPEPARPATPIMINGGNHGRPYPPSSESAPTTPAPTLSGTGSGNRDDETLRAVAEAQQEVARAHAAYLSMAEKSIDALTSLDPDSGHGLGRTAAPSPTFQTTTSPPASAEPPASPDPPAISEPLTASVAPVTATPSEPLPSRGLEELESQVLAAVSEKTGYPVEILEPHMELEADLGLDSITRAQVFSALRPMFPQLEGMDRERLSPLLTLRTLGEIADRLHELLNAPAQPVTTAPDGTIRRHVPTLRRAPAAGSAMQELGTVLVTEDGTGVAEETARLLTERGVHARVGTAADITTLEADGLVFLGGLAETASADEALATQRDAFRTAQAIAPRLRAAGGVFVTVQDTGGGFGHRDARRPWIGGLAALARTVRWEWPLATVKAIDCQRANRSATETATALVDELLTGGPNLDVALGADGTRWTLDATEAPEPTATDGWAGGWAGGWETDPVIVVSGGTGAVTAAALRELGSRHRARFVLLSRGSGREVEGLEQVHYLRVDVRDGNAVRTALADVRQRWGPITGIVHAAGVLHDQRVEDKTEDQFEAVFSTKVDGLRALLDATREDPLRLLCVFSSVVAATGNAGQCDYAMANETLNHVLATEQNARPDAVVRSLLWGPWEGGMVTPELAEVFRLGGVDLIPLRDGARVFAQELSAPAGDPRVLLTAGRALTRLGEATNG</sequence>
<dbReference type="Pfam" id="PF00109">
    <property type="entry name" value="ketoacyl-synt"/>
    <property type="match status" value="1"/>
</dbReference>
<feature type="domain" description="Ketosynthase family 3 (KS3)" evidence="7">
    <location>
        <begin position="2"/>
        <end position="458"/>
    </location>
</feature>
<dbReference type="CDD" id="cd08953">
    <property type="entry name" value="KR_2_SDR_x"/>
    <property type="match status" value="1"/>
</dbReference>
<dbReference type="Proteomes" id="UP000199497">
    <property type="component" value="Unassembled WGS sequence"/>
</dbReference>
<dbReference type="PROSITE" id="PS00606">
    <property type="entry name" value="KS3_1"/>
    <property type="match status" value="1"/>
</dbReference>
<dbReference type="Pfam" id="PF00698">
    <property type="entry name" value="Acyl_transf_1"/>
    <property type="match status" value="1"/>
</dbReference>
<name>A0A1H0WZS6_9ACTN</name>
<dbReference type="InterPro" id="IPR020841">
    <property type="entry name" value="PKS_Beta-ketoAc_synthase_dom"/>
</dbReference>
<proteinExistence type="predicted"/>
<dbReference type="Gene3D" id="3.40.47.10">
    <property type="match status" value="1"/>
</dbReference>
<dbReference type="SMART" id="SM00825">
    <property type="entry name" value="PKS_KS"/>
    <property type="match status" value="1"/>
</dbReference>
<dbReference type="InterPro" id="IPR018201">
    <property type="entry name" value="Ketoacyl_synth_AS"/>
</dbReference>
<dbReference type="InterPro" id="IPR016035">
    <property type="entry name" value="Acyl_Trfase/lysoPLipase"/>
</dbReference>
<dbReference type="Gene3D" id="3.30.70.250">
    <property type="entry name" value="Malonyl-CoA ACP transacylase, ACP-binding"/>
    <property type="match status" value="1"/>
</dbReference>
<protein>
    <submittedName>
        <fullName evidence="8">Polyketide-type polyunsaturated fatty acid synthase PfaA</fullName>
    </submittedName>
</protein>
<evidence type="ECO:0000256" key="3">
    <source>
        <dbReference type="ARBA" id="ARBA00022679"/>
    </source>
</evidence>
<evidence type="ECO:0000259" key="7">
    <source>
        <dbReference type="PROSITE" id="PS52004"/>
    </source>
</evidence>
<dbReference type="Pfam" id="PF16197">
    <property type="entry name" value="KAsynt_C_assoc"/>
    <property type="match status" value="1"/>
</dbReference>
<dbReference type="InterPro" id="IPR036736">
    <property type="entry name" value="ACP-like_sf"/>
</dbReference>
<feature type="compositionally biased region" description="Pro residues" evidence="5">
    <location>
        <begin position="994"/>
        <end position="1006"/>
    </location>
</feature>
<dbReference type="Pfam" id="PF02801">
    <property type="entry name" value="Ketoacyl-synt_C"/>
    <property type="match status" value="1"/>
</dbReference>
<dbReference type="InterPro" id="IPR057326">
    <property type="entry name" value="KR_dom"/>
</dbReference>
<dbReference type="RefSeq" id="WP_092604463.1">
    <property type="nucleotide sequence ID" value="NZ_FNJR01000018.1"/>
</dbReference>
<dbReference type="GO" id="GO:0006633">
    <property type="term" value="P:fatty acid biosynthetic process"/>
    <property type="evidence" value="ECO:0007669"/>
    <property type="project" value="InterPro"/>
</dbReference>
<dbReference type="SUPFAM" id="SSF47336">
    <property type="entry name" value="ACP-like"/>
    <property type="match status" value="1"/>
</dbReference>
<dbReference type="SMART" id="SM00827">
    <property type="entry name" value="PKS_AT"/>
    <property type="match status" value="1"/>
</dbReference>
<dbReference type="InterPro" id="IPR014043">
    <property type="entry name" value="Acyl_transferase_dom"/>
</dbReference>
<dbReference type="Gene3D" id="1.10.1200.10">
    <property type="entry name" value="ACP-like"/>
    <property type="match status" value="1"/>
</dbReference>
<dbReference type="InterPro" id="IPR032821">
    <property type="entry name" value="PKS_assoc"/>
</dbReference>
<gene>
    <name evidence="8" type="ORF">SAMN04487905_11833</name>
</gene>
<dbReference type="InterPro" id="IPR001227">
    <property type="entry name" value="Ac_transferase_dom_sf"/>
</dbReference>
<accession>A0A1H0WZS6</accession>
<dbReference type="STRING" id="405564.SAMN04487905_11833"/>
<dbReference type="InterPro" id="IPR016039">
    <property type="entry name" value="Thiolase-like"/>
</dbReference>
<feature type="region of interest" description="Disordered" evidence="5">
    <location>
        <begin position="884"/>
        <end position="932"/>
    </location>
</feature>
<dbReference type="GO" id="GO:0004315">
    <property type="term" value="F:3-oxoacyl-[acyl-carrier-protein] synthase activity"/>
    <property type="evidence" value="ECO:0007669"/>
    <property type="project" value="InterPro"/>
</dbReference>
<feature type="domain" description="Carrier" evidence="6">
    <location>
        <begin position="1028"/>
        <end position="1111"/>
    </location>
</feature>
<dbReference type="EMBL" id="FNJR01000018">
    <property type="protein sequence ID" value="SDP95736.1"/>
    <property type="molecule type" value="Genomic_DNA"/>
</dbReference>
<dbReference type="InterPro" id="IPR013968">
    <property type="entry name" value="PKS_KR"/>
</dbReference>
<evidence type="ECO:0000313" key="8">
    <source>
        <dbReference type="EMBL" id="SDP95736.1"/>
    </source>
</evidence>
<dbReference type="InterPro" id="IPR016036">
    <property type="entry name" value="Malonyl_transacylase_ACP-bd"/>
</dbReference>
<dbReference type="PANTHER" id="PTHR43775">
    <property type="entry name" value="FATTY ACID SYNTHASE"/>
    <property type="match status" value="1"/>
</dbReference>
<dbReference type="SUPFAM" id="SSF51735">
    <property type="entry name" value="NAD(P)-binding Rossmann-fold domains"/>
    <property type="match status" value="1"/>
</dbReference>
<evidence type="ECO:0000256" key="1">
    <source>
        <dbReference type="ARBA" id="ARBA00022450"/>
    </source>
</evidence>
<keyword evidence="9" id="KW-1185">Reference proteome</keyword>
<dbReference type="SUPFAM" id="SSF52151">
    <property type="entry name" value="FabD/lysophospholipase-like"/>
    <property type="match status" value="1"/>
</dbReference>
<feature type="compositionally biased region" description="Low complexity" evidence="5">
    <location>
        <begin position="911"/>
        <end position="925"/>
    </location>
</feature>
<keyword evidence="1" id="KW-0596">Phosphopantetheine</keyword>
<evidence type="ECO:0000256" key="2">
    <source>
        <dbReference type="ARBA" id="ARBA00022553"/>
    </source>
</evidence>
<keyword evidence="3" id="KW-0808">Transferase</keyword>
<dbReference type="Pfam" id="PF08659">
    <property type="entry name" value="KR"/>
    <property type="match status" value="1"/>
</dbReference>
<evidence type="ECO:0000313" key="9">
    <source>
        <dbReference type="Proteomes" id="UP000199497"/>
    </source>
</evidence>
<evidence type="ECO:0000256" key="5">
    <source>
        <dbReference type="SAM" id="MobiDB-lite"/>
    </source>
</evidence>
<organism evidence="8 9">
    <name type="scientific">Actinopolyspora xinjiangensis</name>
    <dbReference type="NCBI Taxonomy" id="405564"/>
    <lineage>
        <taxon>Bacteria</taxon>
        <taxon>Bacillati</taxon>
        <taxon>Actinomycetota</taxon>
        <taxon>Actinomycetes</taxon>
        <taxon>Actinopolysporales</taxon>
        <taxon>Actinopolysporaceae</taxon>
        <taxon>Actinopolyspora</taxon>
    </lineage>
</organism>